<dbReference type="Gene3D" id="1.10.3110.10">
    <property type="entry name" value="protoporphyrinogen ix oxidase, domain 3"/>
    <property type="match status" value="1"/>
</dbReference>
<dbReference type="PANTHER" id="PTHR42923">
    <property type="entry name" value="PROTOPORPHYRINOGEN OXIDASE"/>
    <property type="match status" value="1"/>
</dbReference>
<dbReference type="SUPFAM" id="SSF51905">
    <property type="entry name" value="FAD/NAD(P)-binding domain"/>
    <property type="match status" value="1"/>
</dbReference>
<keyword evidence="2" id="KW-0560">Oxidoreductase</keyword>
<dbReference type="OrthoDB" id="4496419at2"/>
<name>A0A5C5UJQ9_9CORY</name>
<dbReference type="EMBL" id="VOHM01000011">
    <property type="protein sequence ID" value="TWT25595.1"/>
    <property type="molecule type" value="Genomic_DNA"/>
</dbReference>
<comment type="caution">
    <text evidence="2">The sequence shown here is derived from an EMBL/GenBank/DDBJ whole genome shotgun (WGS) entry which is preliminary data.</text>
</comment>
<dbReference type="Gene3D" id="3.50.50.60">
    <property type="entry name" value="FAD/NAD(P)-binding domain"/>
    <property type="match status" value="1"/>
</dbReference>
<evidence type="ECO:0000259" key="1">
    <source>
        <dbReference type="Pfam" id="PF01593"/>
    </source>
</evidence>
<dbReference type="GO" id="GO:0004729">
    <property type="term" value="F:oxygen-dependent protoporphyrinogen oxidase activity"/>
    <property type="evidence" value="ECO:0007669"/>
    <property type="project" value="UniProtKB-EC"/>
</dbReference>
<protein>
    <submittedName>
        <fullName evidence="2">Protoporphyrinogen oxidase</fullName>
        <ecNumber evidence="2">1.3.3.4</ecNumber>
    </submittedName>
</protein>
<evidence type="ECO:0000313" key="3">
    <source>
        <dbReference type="Proteomes" id="UP000320791"/>
    </source>
</evidence>
<organism evidence="2 3">
    <name type="scientific">Corynebacterium canis</name>
    <dbReference type="NCBI Taxonomy" id="679663"/>
    <lineage>
        <taxon>Bacteria</taxon>
        <taxon>Bacillati</taxon>
        <taxon>Actinomycetota</taxon>
        <taxon>Actinomycetes</taxon>
        <taxon>Mycobacteriales</taxon>
        <taxon>Corynebacteriaceae</taxon>
        <taxon>Corynebacterium</taxon>
    </lineage>
</organism>
<dbReference type="Pfam" id="PF01593">
    <property type="entry name" value="Amino_oxidase"/>
    <property type="match status" value="1"/>
</dbReference>
<reference evidence="2 3" key="1">
    <citation type="submission" date="2019-08" db="EMBL/GenBank/DDBJ databases">
        <authorList>
            <person name="Lei W."/>
        </authorList>
    </citation>
    <scope>NUCLEOTIDE SEQUENCE [LARGE SCALE GENOMIC DNA]</scope>
    <source>
        <strain evidence="2 3">CCUG 58627</strain>
    </source>
</reference>
<dbReference type="InterPro" id="IPR050464">
    <property type="entry name" value="Zeta_carotene_desat/Oxidored"/>
</dbReference>
<proteinExistence type="predicted"/>
<dbReference type="Proteomes" id="UP000320791">
    <property type="component" value="Unassembled WGS sequence"/>
</dbReference>
<accession>A0A5C5UJQ9</accession>
<dbReference type="RefSeq" id="WP_146324304.1">
    <property type="nucleotide sequence ID" value="NZ_BAABLR010000072.1"/>
</dbReference>
<keyword evidence="3" id="KW-1185">Reference proteome</keyword>
<dbReference type="NCBIfam" id="NF008841">
    <property type="entry name" value="PRK11883.1-1"/>
    <property type="match status" value="1"/>
</dbReference>
<dbReference type="Gene3D" id="3.90.660.20">
    <property type="entry name" value="Protoporphyrinogen oxidase, mitochondrial, domain 2"/>
    <property type="match status" value="1"/>
</dbReference>
<dbReference type="SUPFAM" id="SSF54373">
    <property type="entry name" value="FAD-linked reductases, C-terminal domain"/>
    <property type="match status" value="1"/>
</dbReference>
<sequence>MRYAIIGAGLAGLTAAYEIRTLDPQATIDVFEATDRIGGKLRTVAFQDGPTDMGAEAFLAYRKDAVDFFTELGLGERIASPSGLTSLIYAQGKLHPMPLATMMGVPAESAALGDLISEDTKARIDAEPTADPIEWHVGGDVSLGKLVTERYGREVTDRLVSALLGGVYSCWADDLGIRATIPQLAESLDALAEAGEPVTLSAAVRRLLAARPKPTGKAVFGAFQGGYAELYETLAEKSGADIHIDAFVASLRSYLKDYDRVLVCTPAPTAAVLLKDVSPQAAAAAKRVDLASSIVVGMKFDSSESLPENSGVLVAADTENVRAKAFTFSSRKWPHLGARGGALVRVSFGRYGDSSMLQVDEDTLVDTALDDLFTVTGFDGRAAGLSEIYVQPWYGGLPRYDEEHGDVVTQVRAAIAEVPNVEVAGAWLDGVGVPHVIAGARAAARRLCAPET</sequence>
<dbReference type="EC" id="1.3.3.4" evidence="2"/>
<dbReference type="InterPro" id="IPR002937">
    <property type="entry name" value="Amino_oxidase"/>
</dbReference>
<feature type="domain" description="Amine oxidase" evidence="1">
    <location>
        <begin position="10"/>
        <end position="447"/>
    </location>
</feature>
<gene>
    <name evidence="2" type="ORF">FRX94_06410</name>
</gene>
<dbReference type="InterPro" id="IPR036188">
    <property type="entry name" value="FAD/NAD-bd_sf"/>
</dbReference>
<evidence type="ECO:0000313" key="2">
    <source>
        <dbReference type="EMBL" id="TWT25595.1"/>
    </source>
</evidence>
<dbReference type="PANTHER" id="PTHR42923:SF3">
    <property type="entry name" value="PROTOPORPHYRINOGEN OXIDASE"/>
    <property type="match status" value="1"/>
</dbReference>
<dbReference type="AlphaFoldDB" id="A0A5C5UJQ9"/>